<dbReference type="SUPFAM" id="SSF50911">
    <property type="entry name" value="Mannose 6-phosphate receptor domain"/>
    <property type="match status" value="1"/>
</dbReference>
<dbReference type="PROSITE" id="PS51914">
    <property type="entry name" value="MRH"/>
    <property type="match status" value="1"/>
</dbReference>
<evidence type="ECO:0000259" key="8">
    <source>
        <dbReference type="PROSITE" id="PS51914"/>
    </source>
</evidence>
<dbReference type="InterPro" id="IPR036607">
    <property type="entry name" value="PRKCSH"/>
</dbReference>
<dbReference type="PANTHER" id="PTHR12630:SF1">
    <property type="entry name" value="GLUCOSIDASE 2 SUBUNIT BETA"/>
    <property type="match status" value="1"/>
</dbReference>
<dbReference type="GO" id="GO:0006491">
    <property type="term" value="P:N-glycan processing"/>
    <property type="evidence" value="ECO:0007669"/>
    <property type="project" value="TreeGrafter"/>
</dbReference>
<protein>
    <recommendedName>
        <fullName evidence="1">Glucosidase 2 subunit beta</fullName>
    </recommendedName>
</protein>
<keyword evidence="4" id="KW-1015">Disulfide bond</keyword>
<keyword evidence="5" id="KW-0175">Coiled coil</keyword>
<dbReference type="STRING" id="50990.A0A4R5XFA4"/>
<organism evidence="9 10">
    <name type="scientific">Rickenella mellea</name>
    <dbReference type="NCBI Taxonomy" id="50990"/>
    <lineage>
        <taxon>Eukaryota</taxon>
        <taxon>Fungi</taxon>
        <taxon>Dikarya</taxon>
        <taxon>Basidiomycota</taxon>
        <taxon>Agaricomycotina</taxon>
        <taxon>Agaricomycetes</taxon>
        <taxon>Hymenochaetales</taxon>
        <taxon>Rickenellaceae</taxon>
        <taxon>Rickenella</taxon>
    </lineage>
</organism>
<reference evidence="9 10" key="1">
    <citation type="submission" date="2018-06" db="EMBL/GenBank/DDBJ databases">
        <title>A transcriptomic atlas of mushroom development highlights an independent origin of complex multicellularity.</title>
        <authorList>
            <consortium name="DOE Joint Genome Institute"/>
            <person name="Krizsan K."/>
            <person name="Almasi E."/>
            <person name="Merenyi Z."/>
            <person name="Sahu N."/>
            <person name="Viragh M."/>
            <person name="Koszo T."/>
            <person name="Mondo S."/>
            <person name="Kiss B."/>
            <person name="Balint B."/>
            <person name="Kues U."/>
            <person name="Barry K."/>
            <person name="Hegedus J.C."/>
            <person name="Henrissat B."/>
            <person name="Johnson J."/>
            <person name="Lipzen A."/>
            <person name="Ohm R."/>
            <person name="Nagy I."/>
            <person name="Pangilinan J."/>
            <person name="Yan J."/>
            <person name="Xiong Y."/>
            <person name="Grigoriev I.V."/>
            <person name="Hibbett D.S."/>
            <person name="Nagy L.G."/>
        </authorList>
    </citation>
    <scope>NUCLEOTIDE SEQUENCE [LARGE SCALE GENOMIC DNA]</scope>
    <source>
        <strain evidence="9 10">SZMC22713</strain>
    </source>
</reference>
<dbReference type="InterPro" id="IPR044865">
    <property type="entry name" value="MRH_dom"/>
</dbReference>
<feature type="coiled-coil region" evidence="5">
    <location>
        <begin position="150"/>
        <end position="235"/>
    </location>
</feature>
<dbReference type="Pfam" id="PF13015">
    <property type="entry name" value="PRKCSH_1"/>
    <property type="match status" value="1"/>
</dbReference>
<dbReference type="InterPro" id="IPR009011">
    <property type="entry name" value="Man6P_isomerase_rcpt-bd_dom_sf"/>
</dbReference>
<sequence>MLSWLLFVLPIPALAALDKAQGVPPYLLHKYVPLTGSGAPKWRCLDDSKEIPWHNVNDDFCDCPDGSDEPGTSACPDNLFYCRNDGHIGVMIPSSRVNDGLCEPECCDGSDEPFGFCPNVCKEVGEAYKLKLEAENKLRRTGSKIRSTYVNFAQKEKKRLEALVVSSSREVADKEKEVARLKDVLDRTESLSAAALEFKQKSPMYRSLIEHSKALKSLQREHVRLKEKEQQLADILSALRTGYNPNYQDMAVLEAVRGWEHYSGIVKDEPITEEELGTDGEEDGTVSEEVTEDAEAEWEKDLWTTEELETKVEPLLTTDYVNLLLEHDNHIGSATQSSTLFHLHSYLPDFLVPHYDNMKEVLVSWLELLGIAKPAPDTSNKAALARMVFSTAEQSLTRIKKDKQNAQEDLARLFDPEWYGKDGEWKKLHGSCLKLDTGEYTYEVCLFKESKQIPNHGGQTFSLGRFHSWHPSPDVEVGSPEYYTKQVYSSGARCWNGPERSTKLILSCGTENALLSVSEPEKCEYQFIGTTPALCLPLDSSASGGSKEEL</sequence>
<evidence type="ECO:0000313" key="10">
    <source>
        <dbReference type="Proteomes" id="UP000294933"/>
    </source>
</evidence>
<dbReference type="Gene3D" id="2.70.130.10">
    <property type="entry name" value="Mannose-6-phosphate receptor binding domain"/>
    <property type="match status" value="1"/>
</dbReference>
<evidence type="ECO:0000256" key="5">
    <source>
        <dbReference type="SAM" id="Coils"/>
    </source>
</evidence>
<dbReference type="InterPro" id="IPR039794">
    <property type="entry name" value="Gtb1-like"/>
</dbReference>
<evidence type="ECO:0000256" key="1">
    <source>
        <dbReference type="ARBA" id="ARBA00022387"/>
    </source>
</evidence>
<dbReference type="VEuPathDB" id="FungiDB:BD410DRAFT_779584"/>
<accession>A0A4R5XFA4</accession>
<dbReference type="Pfam" id="PF12999">
    <property type="entry name" value="PRKCSH-like"/>
    <property type="match status" value="1"/>
</dbReference>
<feature type="region of interest" description="Disordered" evidence="6">
    <location>
        <begin position="273"/>
        <end position="293"/>
    </location>
</feature>
<evidence type="ECO:0000256" key="3">
    <source>
        <dbReference type="ARBA" id="ARBA00022824"/>
    </source>
</evidence>
<dbReference type="Proteomes" id="UP000294933">
    <property type="component" value="Unassembled WGS sequence"/>
</dbReference>
<evidence type="ECO:0000256" key="2">
    <source>
        <dbReference type="ARBA" id="ARBA00022729"/>
    </source>
</evidence>
<keyword evidence="2 7" id="KW-0732">Signal</keyword>
<proteinExistence type="predicted"/>
<dbReference type="GO" id="GO:0017177">
    <property type="term" value="C:glucosidase II complex"/>
    <property type="evidence" value="ECO:0007669"/>
    <property type="project" value="TreeGrafter"/>
</dbReference>
<dbReference type="OrthoDB" id="28322at2759"/>
<name>A0A4R5XFA4_9AGAM</name>
<feature type="signal peptide" evidence="7">
    <location>
        <begin position="1"/>
        <end position="15"/>
    </location>
</feature>
<evidence type="ECO:0000256" key="4">
    <source>
        <dbReference type="ARBA" id="ARBA00023157"/>
    </source>
</evidence>
<dbReference type="AlphaFoldDB" id="A0A4R5XFA4"/>
<evidence type="ECO:0000256" key="6">
    <source>
        <dbReference type="SAM" id="MobiDB-lite"/>
    </source>
</evidence>
<feature type="chain" id="PRO_5020631715" description="Glucosidase 2 subunit beta" evidence="7">
    <location>
        <begin position="16"/>
        <end position="550"/>
    </location>
</feature>
<evidence type="ECO:0000313" key="9">
    <source>
        <dbReference type="EMBL" id="TDL29245.1"/>
    </source>
</evidence>
<evidence type="ECO:0000256" key="7">
    <source>
        <dbReference type="SAM" id="SignalP"/>
    </source>
</evidence>
<dbReference type="PANTHER" id="PTHR12630">
    <property type="entry name" value="N-LINKED OLIGOSACCHARIDE PROCESSING"/>
    <property type="match status" value="1"/>
</dbReference>
<gene>
    <name evidence="9" type="ORF">BD410DRAFT_779584</name>
</gene>
<keyword evidence="10" id="KW-1185">Reference proteome</keyword>
<keyword evidence="3" id="KW-0256">Endoplasmic reticulum</keyword>
<feature type="domain" description="MRH" evidence="8">
    <location>
        <begin position="430"/>
        <end position="537"/>
    </location>
</feature>
<dbReference type="InterPro" id="IPR028146">
    <property type="entry name" value="PRKCSH_N"/>
</dbReference>
<dbReference type="EMBL" id="ML170156">
    <property type="protein sequence ID" value="TDL29245.1"/>
    <property type="molecule type" value="Genomic_DNA"/>
</dbReference>